<dbReference type="Proteomes" id="UP000007110">
    <property type="component" value="Unassembled WGS sequence"/>
</dbReference>
<evidence type="ECO:0008006" key="6">
    <source>
        <dbReference type="Google" id="ProtNLM"/>
    </source>
</evidence>
<dbReference type="Pfam" id="PF02615">
    <property type="entry name" value="Ldh_2"/>
    <property type="match status" value="1"/>
</dbReference>
<dbReference type="GO" id="GO:0016491">
    <property type="term" value="F:oxidoreductase activity"/>
    <property type="evidence" value="ECO:0007669"/>
    <property type="project" value="UniProtKB-KW"/>
</dbReference>
<dbReference type="PANTHER" id="PTHR11091:SF0">
    <property type="entry name" value="MALATE DEHYDROGENASE"/>
    <property type="match status" value="1"/>
</dbReference>
<dbReference type="PANTHER" id="PTHR11091">
    <property type="entry name" value="OXIDOREDUCTASE-RELATED"/>
    <property type="match status" value="1"/>
</dbReference>
<dbReference type="OMA" id="RSHHIAC"/>
<dbReference type="Gene3D" id="1.10.1530.10">
    <property type="match status" value="1"/>
</dbReference>
<dbReference type="OrthoDB" id="7881616at2759"/>
<dbReference type="InterPro" id="IPR003767">
    <property type="entry name" value="Malate/L-lactate_DH-like"/>
</dbReference>
<evidence type="ECO:0000256" key="1">
    <source>
        <dbReference type="ARBA" id="ARBA00006056"/>
    </source>
</evidence>
<sequence length="362" mass="38649">MDSTEGMLVKVAEAHSFIERCMVARGTNPTHASLLAELLVSADSRGHFSHGLNRIDVYLENVEHGVTAGDGEPVIMKEMAGTAWVDGRNLLGPVVGQFCTDLVIEKAKQAGIGWVVAKGSNHYGIAGWYSMRIKDAGMIGLSFTNTSPCVYPTRSKQIITGTNPIACSAPANNGDSFDLDMATTTVAYGKVEICHLKGQTLPSGWGSNSDGKETSDPKEVLNDGGLQPLGGGETTGGYKGTGLALMVEVITGILGGAHFGTNIRKWSGGEREADLGQCFVAINPEAFAPGFSERMTSLIAMCRNAEPANGETEVLVAGDRARQHMEKVDREGGIKYHRNLITKLDVLAARLEVDPIRRETTR</sequence>
<accession>A0A7M7NEF4</accession>
<name>A0A7M7NEF4_STRPU</name>
<keyword evidence="2" id="KW-0560">Oxidoreductase</keyword>
<dbReference type="Gene3D" id="3.30.1370.60">
    <property type="entry name" value="Hypothetical oxidoreductase yiak, domain 2"/>
    <property type="match status" value="1"/>
</dbReference>
<protein>
    <recommendedName>
        <fullName evidence="6">Malate dehydrogenase</fullName>
    </recommendedName>
</protein>
<dbReference type="InParanoid" id="A0A7M7NEF4"/>
<dbReference type="InterPro" id="IPR043143">
    <property type="entry name" value="Mal/L-sulf/L-lact_DH-like_NADP"/>
</dbReference>
<organism evidence="4 5">
    <name type="scientific">Strongylocentrotus purpuratus</name>
    <name type="common">Purple sea urchin</name>
    <dbReference type="NCBI Taxonomy" id="7668"/>
    <lineage>
        <taxon>Eukaryota</taxon>
        <taxon>Metazoa</taxon>
        <taxon>Echinodermata</taxon>
        <taxon>Eleutherozoa</taxon>
        <taxon>Echinozoa</taxon>
        <taxon>Echinoidea</taxon>
        <taxon>Euechinoidea</taxon>
        <taxon>Echinacea</taxon>
        <taxon>Camarodonta</taxon>
        <taxon>Echinidea</taxon>
        <taxon>Strongylocentrotidae</taxon>
        <taxon>Strongylocentrotus</taxon>
    </lineage>
</organism>
<dbReference type="GeneID" id="115921638"/>
<dbReference type="InterPro" id="IPR036111">
    <property type="entry name" value="Mal/L-sulfo/L-lacto_DH-like_sf"/>
</dbReference>
<feature type="region of interest" description="Disordered" evidence="3">
    <location>
        <begin position="204"/>
        <end position="233"/>
    </location>
</feature>
<evidence type="ECO:0000313" key="4">
    <source>
        <dbReference type="EnsemblMetazoa" id="XP_030835192"/>
    </source>
</evidence>
<evidence type="ECO:0000256" key="3">
    <source>
        <dbReference type="SAM" id="MobiDB-lite"/>
    </source>
</evidence>
<dbReference type="AlphaFoldDB" id="A0A7M7NEF4"/>
<keyword evidence="5" id="KW-1185">Reference proteome</keyword>
<dbReference type="RefSeq" id="XP_030835192.1">
    <property type="nucleotide sequence ID" value="XM_030979332.1"/>
</dbReference>
<reference evidence="5" key="1">
    <citation type="submission" date="2015-02" db="EMBL/GenBank/DDBJ databases">
        <title>Genome sequencing for Strongylocentrotus purpuratus.</title>
        <authorList>
            <person name="Murali S."/>
            <person name="Liu Y."/>
            <person name="Vee V."/>
            <person name="English A."/>
            <person name="Wang M."/>
            <person name="Skinner E."/>
            <person name="Han Y."/>
            <person name="Muzny D.M."/>
            <person name="Worley K.C."/>
            <person name="Gibbs R.A."/>
        </authorList>
    </citation>
    <scope>NUCLEOTIDE SEQUENCE</scope>
</reference>
<evidence type="ECO:0000313" key="5">
    <source>
        <dbReference type="Proteomes" id="UP000007110"/>
    </source>
</evidence>
<comment type="similarity">
    <text evidence="1">Belongs to the LDH2/MDH2 oxidoreductase family.</text>
</comment>
<evidence type="ECO:0000256" key="2">
    <source>
        <dbReference type="ARBA" id="ARBA00023002"/>
    </source>
</evidence>
<proteinExistence type="inferred from homology"/>
<dbReference type="EnsemblMetazoa" id="XM_030979332">
    <property type="protein sequence ID" value="XP_030835192"/>
    <property type="gene ID" value="LOC115921638"/>
</dbReference>
<feature type="compositionally biased region" description="Basic and acidic residues" evidence="3">
    <location>
        <begin position="210"/>
        <end position="221"/>
    </location>
</feature>
<reference evidence="4" key="2">
    <citation type="submission" date="2021-01" db="UniProtKB">
        <authorList>
            <consortium name="EnsemblMetazoa"/>
        </authorList>
    </citation>
    <scope>IDENTIFICATION</scope>
</reference>
<dbReference type="KEGG" id="spu:115921638"/>
<dbReference type="SUPFAM" id="SSF89733">
    <property type="entry name" value="L-sulfolactate dehydrogenase-like"/>
    <property type="match status" value="1"/>
</dbReference>
<dbReference type="InterPro" id="IPR043144">
    <property type="entry name" value="Mal/L-sulf/L-lact_DH-like_ah"/>
</dbReference>